<dbReference type="AlphaFoldDB" id="A0A0C9Z8U7"/>
<reference evidence="1 2" key="1">
    <citation type="submission" date="2014-04" db="EMBL/GenBank/DDBJ databases">
        <authorList>
            <consortium name="DOE Joint Genome Institute"/>
            <person name="Kuo A."/>
            <person name="Kohler A."/>
            <person name="Costa M.D."/>
            <person name="Nagy L.G."/>
            <person name="Floudas D."/>
            <person name="Copeland A."/>
            <person name="Barry K.W."/>
            <person name="Cichocki N."/>
            <person name="Veneault-Fourrey C."/>
            <person name="LaButti K."/>
            <person name="Lindquist E.A."/>
            <person name="Lipzen A."/>
            <person name="Lundell T."/>
            <person name="Morin E."/>
            <person name="Murat C."/>
            <person name="Sun H."/>
            <person name="Tunlid A."/>
            <person name="Henrissat B."/>
            <person name="Grigoriev I.V."/>
            <person name="Hibbett D.S."/>
            <person name="Martin F."/>
            <person name="Nordberg H.P."/>
            <person name="Cantor M.N."/>
            <person name="Hua S.X."/>
        </authorList>
    </citation>
    <scope>NUCLEOTIDE SEQUENCE [LARGE SCALE GENOMIC DNA]</scope>
    <source>
        <strain evidence="1 2">441</strain>
    </source>
</reference>
<dbReference type="EMBL" id="KN833796">
    <property type="protein sequence ID" value="KIK18832.1"/>
    <property type="molecule type" value="Genomic_DNA"/>
</dbReference>
<sequence length="105" mass="12121">MSFDDNTNVTTDPPLDYRVPLTTCILVEDRLSVPYLKSAPYLCWVQLAVQHVFGLQRIENTFFGWQGDVRINLKFTCSYILNNVHDTCKALLLLDTRRNQGQQGR</sequence>
<evidence type="ECO:0000313" key="1">
    <source>
        <dbReference type="EMBL" id="KIK18832.1"/>
    </source>
</evidence>
<organism evidence="1 2">
    <name type="scientific">Pisolithus microcarpus 441</name>
    <dbReference type="NCBI Taxonomy" id="765257"/>
    <lineage>
        <taxon>Eukaryota</taxon>
        <taxon>Fungi</taxon>
        <taxon>Dikarya</taxon>
        <taxon>Basidiomycota</taxon>
        <taxon>Agaricomycotina</taxon>
        <taxon>Agaricomycetes</taxon>
        <taxon>Agaricomycetidae</taxon>
        <taxon>Boletales</taxon>
        <taxon>Sclerodermatineae</taxon>
        <taxon>Pisolithaceae</taxon>
        <taxon>Pisolithus</taxon>
    </lineage>
</organism>
<name>A0A0C9Z8U7_9AGAM</name>
<dbReference type="Proteomes" id="UP000054018">
    <property type="component" value="Unassembled WGS sequence"/>
</dbReference>
<proteinExistence type="predicted"/>
<protein>
    <submittedName>
        <fullName evidence="1">Uncharacterized protein</fullName>
    </submittedName>
</protein>
<dbReference type="HOGENOM" id="CLU_2237652_0_0_1"/>
<gene>
    <name evidence="1" type="ORF">PISMIDRAFT_176478</name>
</gene>
<keyword evidence="2" id="KW-1185">Reference proteome</keyword>
<reference evidence="2" key="2">
    <citation type="submission" date="2015-01" db="EMBL/GenBank/DDBJ databases">
        <title>Evolutionary Origins and Diversification of the Mycorrhizal Mutualists.</title>
        <authorList>
            <consortium name="DOE Joint Genome Institute"/>
            <consortium name="Mycorrhizal Genomics Consortium"/>
            <person name="Kohler A."/>
            <person name="Kuo A."/>
            <person name="Nagy L.G."/>
            <person name="Floudas D."/>
            <person name="Copeland A."/>
            <person name="Barry K.W."/>
            <person name="Cichocki N."/>
            <person name="Veneault-Fourrey C."/>
            <person name="LaButti K."/>
            <person name="Lindquist E.A."/>
            <person name="Lipzen A."/>
            <person name="Lundell T."/>
            <person name="Morin E."/>
            <person name="Murat C."/>
            <person name="Riley R."/>
            <person name="Ohm R."/>
            <person name="Sun H."/>
            <person name="Tunlid A."/>
            <person name="Henrissat B."/>
            <person name="Grigoriev I.V."/>
            <person name="Hibbett D.S."/>
            <person name="Martin F."/>
        </authorList>
    </citation>
    <scope>NUCLEOTIDE SEQUENCE [LARGE SCALE GENOMIC DNA]</scope>
    <source>
        <strain evidence="2">441</strain>
    </source>
</reference>
<evidence type="ECO:0000313" key="2">
    <source>
        <dbReference type="Proteomes" id="UP000054018"/>
    </source>
</evidence>
<accession>A0A0C9Z8U7</accession>